<organism evidence="1 2">
    <name type="scientific">Orbilia oligospora</name>
    <name type="common">Nematode-trapping fungus</name>
    <name type="synonym">Arthrobotrys oligospora</name>
    <dbReference type="NCBI Taxonomy" id="2813651"/>
    <lineage>
        <taxon>Eukaryota</taxon>
        <taxon>Fungi</taxon>
        <taxon>Dikarya</taxon>
        <taxon>Ascomycota</taxon>
        <taxon>Pezizomycotina</taxon>
        <taxon>Orbiliomycetes</taxon>
        <taxon>Orbiliales</taxon>
        <taxon>Orbiliaceae</taxon>
        <taxon>Orbilia</taxon>
    </lineage>
</organism>
<sequence length="400" mass="47123">MDTSRIFPFLRLPRELRDQIYTCLLYFPPPPVPAPTGTISRRLRIRANKSHNADLPEYEIYPHFLQVNKQIHDEGALVLYGRNTFLIQITTDCSTGDRRIRRPKVDTYNAILSSPWEIVGYTCPNVKTKRKGKKVIIERPIGKYCDARHYRCGNLRGRIDNYFGPRPSTWDCVCYRCARSVPKSKNGNFPFLAPTYRQLIRHVRIDLFDIRIARSRFLHRGGTLQTNDDRIRRILLPFSYRLRELLGPAGEGLEVEITAIPVDPILNEEWELRTPTMYLEILETIWPLTLGPWRYKITMSNHIVEQFGDISTEEIMESCTEMTNVTAEEEKQYRELKVEGDFCWIHSRGVYLAQNKERHRYGRCANKREVEIANRWYHRLVLWEIIAGNAKMIRYALFKR</sequence>
<evidence type="ECO:0000313" key="2">
    <source>
        <dbReference type="Proteomes" id="UP000474640"/>
    </source>
</evidence>
<gene>
    <name evidence="1" type="ORF">TWF970_005389</name>
</gene>
<evidence type="ECO:0008006" key="3">
    <source>
        <dbReference type="Google" id="ProtNLM"/>
    </source>
</evidence>
<proteinExistence type="predicted"/>
<accession>A0A7C8RMU1</accession>
<dbReference type="OrthoDB" id="2951834at2759"/>
<evidence type="ECO:0000313" key="1">
    <source>
        <dbReference type="EMBL" id="KAF3288308.1"/>
    </source>
</evidence>
<reference evidence="1 2" key="1">
    <citation type="submission" date="2020-01" db="EMBL/GenBank/DDBJ databases">
        <authorList>
            <person name="Palmer J.M."/>
        </authorList>
    </citation>
    <scope>NUCLEOTIDE SEQUENCE [LARGE SCALE GENOMIC DNA]</scope>
    <source>
        <strain evidence="1 2">TWF970</strain>
    </source>
</reference>
<dbReference type="Proteomes" id="UP000474640">
    <property type="component" value="Unassembled WGS sequence"/>
</dbReference>
<name>A0A7C8RMU1_ORBOL</name>
<dbReference type="InterPro" id="IPR038883">
    <property type="entry name" value="AN11006-like"/>
</dbReference>
<dbReference type="PANTHER" id="PTHR42085">
    <property type="entry name" value="F-BOX DOMAIN-CONTAINING PROTEIN"/>
    <property type="match status" value="1"/>
</dbReference>
<dbReference type="PANTHER" id="PTHR42085:SF2">
    <property type="entry name" value="F-BOX DOMAIN-CONTAINING PROTEIN"/>
    <property type="match status" value="1"/>
</dbReference>
<dbReference type="EMBL" id="JAABOJ010000003">
    <property type="protein sequence ID" value="KAF3288308.1"/>
    <property type="molecule type" value="Genomic_DNA"/>
</dbReference>
<protein>
    <recommendedName>
        <fullName evidence="3">F-box domain-containing protein</fullName>
    </recommendedName>
</protein>
<dbReference type="AlphaFoldDB" id="A0A7C8RMU1"/>
<comment type="caution">
    <text evidence="1">The sequence shown here is derived from an EMBL/GenBank/DDBJ whole genome shotgun (WGS) entry which is preliminary data.</text>
</comment>